<keyword evidence="2" id="KW-0804">Transcription</keyword>
<accession>A0AA36D4Z5</accession>
<keyword evidence="5" id="KW-1185">Reference proteome</keyword>
<evidence type="ECO:0000256" key="2">
    <source>
        <dbReference type="RuleBase" id="RU364148"/>
    </source>
</evidence>
<evidence type="ECO:0000256" key="1">
    <source>
        <dbReference type="ARBA" id="ARBA00023242"/>
    </source>
</evidence>
<comment type="similarity">
    <text evidence="2">Belongs to the Mediator complex subunit 15 family.</text>
</comment>
<gene>
    <name evidence="2" type="primary">MED15</name>
    <name evidence="4" type="ORF">MSPICULIGERA_LOCUS19134</name>
</gene>
<dbReference type="GO" id="GO:0006355">
    <property type="term" value="P:regulation of DNA-templated transcription"/>
    <property type="evidence" value="ECO:0007669"/>
    <property type="project" value="InterPro"/>
</dbReference>
<sequence>MVVSMDSMRERDEENMPNAAFRADIVEKLQPGFARATTERGRLGFQSAVQMEEFIFQRTGSREEYFRVVVKLINAMTQARMF</sequence>
<comment type="caution">
    <text evidence="4">The sequence shown here is derived from an EMBL/GenBank/DDBJ whole genome shotgun (WGS) entry which is preliminary data.</text>
</comment>
<dbReference type="AlphaFoldDB" id="A0AA36D4Z5"/>
<dbReference type="Pfam" id="PF09606">
    <property type="entry name" value="Med15_N"/>
    <property type="match status" value="1"/>
</dbReference>
<evidence type="ECO:0000313" key="5">
    <source>
        <dbReference type="Proteomes" id="UP001177023"/>
    </source>
</evidence>
<evidence type="ECO:0000259" key="3">
    <source>
        <dbReference type="Pfam" id="PF09606"/>
    </source>
</evidence>
<dbReference type="GO" id="GO:0003712">
    <property type="term" value="F:transcription coregulator activity"/>
    <property type="evidence" value="ECO:0007669"/>
    <property type="project" value="InterPro"/>
</dbReference>
<keyword evidence="2" id="KW-0010">Activator</keyword>
<reference evidence="4" key="1">
    <citation type="submission" date="2023-06" db="EMBL/GenBank/DDBJ databases">
        <authorList>
            <person name="Delattre M."/>
        </authorList>
    </citation>
    <scope>NUCLEOTIDE SEQUENCE</scope>
    <source>
        <strain evidence="4">AF72</strain>
    </source>
</reference>
<comment type="subcellular location">
    <subcellularLocation>
        <location evidence="2">Nucleus</location>
    </subcellularLocation>
</comment>
<dbReference type="InterPro" id="IPR019087">
    <property type="entry name" value="Med15_N"/>
</dbReference>
<name>A0AA36D4Z5_9BILA</name>
<organism evidence="4 5">
    <name type="scientific">Mesorhabditis spiculigera</name>
    <dbReference type="NCBI Taxonomy" id="96644"/>
    <lineage>
        <taxon>Eukaryota</taxon>
        <taxon>Metazoa</taxon>
        <taxon>Ecdysozoa</taxon>
        <taxon>Nematoda</taxon>
        <taxon>Chromadorea</taxon>
        <taxon>Rhabditida</taxon>
        <taxon>Rhabditina</taxon>
        <taxon>Rhabditomorpha</taxon>
        <taxon>Rhabditoidea</taxon>
        <taxon>Rhabditidae</taxon>
        <taxon>Mesorhabditinae</taxon>
        <taxon>Mesorhabditis</taxon>
    </lineage>
</organism>
<protein>
    <recommendedName>
        <fullName evidence="2">Mediator of RNA polymerase II transcription subunit 15</fullName>
    </recommendedName>
    <alternativeName>
        <fullName evidence="2">Mediator complex subunit 15</fullName>
    </alternativeName>
</protein>
<dbReference type="GO" id="GO:0005634">
    <property type="term" value="C:nucleus"/>
    <property type="evidence" value="ECO:0007669"/>
    <property type="project" value="UniProtKB-SubCell"/>
</dbReference>
<feature type="non-terminal residue" evidence="4">
    <location>
        <position position="1"/>
    </location>
</feature>
<dbReference type="EMBL" id="CATQJA010002662">
    <property type="protein sequence ID" value="CAJ0580965.1"/>
    <property type="molecule type" value="Genomic_DNA"/>
</dbReference>
<dbReference type="Proteomes" id="UP001177023">
    <property type="component" value="Unassembled WGS sequence"/>
</dbReference>
<evidence type="ECO:0000313" key="4">
    <source>
        <dbReference type="EMBL" id="CAJ0580965.1"/>
    </source>
</evidence>
<feature type="domain" description="Mediator of RNA polymerase II transcription subunit 15 N-terminal" evidence="3">
    <location>
        <begin position="17"/>
        <end position="78"/>
    </location>
</feature>
<dbReference type="Gene3D" id="1.10.246.20">
    <property type="entry name" value="Coactivator CBP, KIX domain"/>
    <property type="match status" value="1"/>
</dbReference>
<comment type="subunit">
    <text evidence="2">Component of the Mediator complex.</text>
</comment>
<proteinExistence type="inferred from homology"/>
<dbReference type="InterPro" id="IPR036529">
    <property type="entry name" value="KIX_dom_sf"/>
</dbReference>
<keyword evidence="2" id="KW-0805">Transcription regulation</keyword>
<keyword evidence="1 2" id="KW-0539">Nucleus</keyword>
<comment type="function">
    <text evidence="2">Component of the Mediator complex, a coactivator involved in the regulated transcription of nearly all RNA polymerase II-dependent genes. Mediator functions as a bridge to convey information from gene-specific regulatory proteins to the basal RNA polymerase II transcription machinery. Mediator is recruited to promoters by direct interactions with regulatory proteins and serves as a scaffold for the assembly of a functional preinitiation complex with RNA polymerase II and the general transcription factors.</text>
</comment>